<dbReference type="RefSeq" id="WP_390303649.1">
    <property type="nucleotide sequence ID" value="NZ_JBHRRZ010000008.1"/>
</dbReference>
<evidence type="ECO:0000313" key="2">
    <source>
        <dbReference type="Proteomes" id="UP001595387"/>
    </source>
</evidence>
<organism evidence="1 2">
    <name type="scientific">Virgibacillus sediminis</name>
    <dbReference type="NCBI Taxonomy" id="202260"/>
    <lineage>
        <taxon>Bacteria</taxon>
        <taxon>Bacillati</taxon>
        <taxon>Bacillota</taxon>
        <taxon>Bacilli</taxon>
        <taxon>Bacillales</taxon>
        <taxon>Bacillaceae</taxon>
        <taxon>Virgibacillus</taxon>
    </lineage>
</organism>
<proteinExistence type="predicted"/>
<comment type="caution">
    <text evidence="1">The sequence shown here is derived from an EMBL/GenBank/DDBJ whole genome shotgun (WGS) entry which is preliminary data.</text>
</comment>
<sequence length="61" mass="7145">MKVKNELITCEICDAQTSLDDALFDEQAEVYFCDNGCFEDWADDNFHDIVEQYREMHVYAG</sequence>
<dbReference type="EMBL" id="JBHRRZ010000008">
    <property type="protein sequence ID" value="MFC2947630.1"/>
    <property type="molecule type" value="Genomic_DNA"/>
</dbReference>
<name>A0ABV7A495_9BACI</name>
<reference evidence="2" key="1">
    <citation type="journal article" date="2019" name="Int. J. Syst. Evol. Microbiol.">
        <title>The Global Catalogue of Microorganisms (GCM) 10K type strain sequencing project: providing services to taxonomists for standard genome sequencing and annotation.</title>
        <authorList>
            <consortium name="The Broad Institute Genomics Platform"/>
            <consortium name="The Broad Institute Genome Sequencing Center for Infectious Disease"/>
            <person name="Wu L."/>
            <person name="Ma J."/>
        </authorList>
    </citation>
    <scope>NUCLEOTIDE SEQUENCE [LARGE SCALE GENOMIC DNA]</scope>
    <source>
        <strain evidence="2">KCTC 13193</strain>
    </source>
</reference>
<protein>
    <recommendedName>
        <fullName evidence="3">TRASH domain-containing protein</fullName>
    </recommendedName>
</protein>
<dbReference type="Proteomes" id="UP001595387">
    <property type="component" value="Unassembled WGS sequence"/>
</dbReference>
<evidence type="ECO:0008006" key="3">
    <source>
        <dbReference type="Google" id="ProtNLM"/>
    </source>
</evidence>
<evidence type="ECO:0000313" key="1">
    <source>
        <dbReference type="EMBL" id="MFC2947630.1"/>
    </source>
</evidence>
<gene>
    <name evidence="1" type="ORF">ACFODW_04600</name>
</gene>
<accession>A0ABV7A495</accession>
<keyword evidence="2" id="KW-1185">Reference proteome</keyword>